<dbReference type="GO" id="GO:1990817">
    <property type="term" value="F:poly(A) RNA polymerase activity"/>
    <property type="evidence" value="ECO:0007669"/>
    <property type="project" value="UniProtKB-UniRule"/>
</dbReference>
<keyword evidence="18" id="KW-1133">Transmembrane helix</keyword>
<organism evidence="22 23">
    <name type="scientific">Cynoglossus semilaevis</name>
    <name type="common">Tongue sole</name>
    <dbReference type="NCBI Taxonomy" id="244447"/>
    <lineage>
        <taxon>Eukaryota</taxon>
        <taxon>Metazoa</taxon>
        <taxon>Chordata</taxon>
        <taxon>Craniata</taxon>
        <taxon>Vertebrata</taxon>
        <taxon>Euteleostomi</taxon>
        <taxon>Actinopterygii</taxon>
        <taxon>Neopterygii</taxon>
        <taxon>Teleostei</taxon>
        <taxon>Neoteleostei</taxon>
        <taxon>Acanthomorphata</taxon>
        <taxon>Carangaria</taxon>
        <taxon>Pleuronectiformes</taxon>
        <taxon>Pleuronectoidei</taxon>
        <taxon>Cynoglossidae</taxon>
        <taxon>Cynoglossinae</taxon>
        <taxon>Cynoglossus</taxon>
    </lineage>
</organism>
<dbReference type="FunFam" id="3.30.460.10:FF:000027">
    <property type="entry name" value="Poly(A) polymerase PAP"/>
    <property type="match status" value="1"/>
</dbReference>
<dbReference type="GO" id="GO:0005524">
    <property type="term" value="F:ATP binding"/>
    <property type="evidence" value="ECO:0007669"/>
    <property type="project" value="UniProtKB-UniRule"/>
</dbReference>
<feature type="binding site" evidence="15">
    <location>
        <position position="235"/>
    </location>
    <ligand>
        <name>ATP</name>
        <dbReference type="ChEBI" id="CHEBI:30616"/>
    </ligand>
</feature>
<keyword evidence="6 16" id="KW-0479">Metal-binding</keyword>
<evidence type="ECO:0000256" key="14">
    <source>
        <dbReference type="PIRNR" id="PIRNR018425"/>
    </source>
</evidence>
<dbReference type="Gene3D" id="3.30.460.10">
    <property type="entry name" value="Beta Polymerase, domain 2"/>
    <property type="match status" value="1"/>
</dbReference>
<evidence type="ECO:0000256" key="8">
    <source>
        <dbReference type="ARBA" id="ARBA00022840"/>
    </source>
</evidence>
<dbReference type="PANTHER" id="PTHR10682">
    <property type="entry name" value="POLY A POLYMERASE"/>
    <property type="match status" value="1"/>
</dbReference>
<dbReference type="STRING" id="244447.ENSCSEP00000002854"/>
<dbReference type="FunFam" id="1.10.1410.10:FF:000001">
    <property type="entry name" value="Putative poly(A) polymerase gamma"/>
    <property type="match status" value="1"/>
</dbReference>
<comment type="subcellular location">
    <subcellularLocation>
        <location evidence="2 14">Nucleus</location>
    </subcellularLocation>
</comment>
<reference evidence="22" key="2">
    <citation type="submission" date="2025-08" db="UniProtKB">
        <authorList>
            <consortium name="Ensembl"/>
        </authorList>
    </citation>
    <scope>IDENTIFICATION</scope>
</reference>
<evidence type="ECO:0000256" key="13">
    <source>
        <dbReference type="ARBA" id="ARBA00048830"/>
    </source>
</evidence>
<dbReference type="GO" id="GO:0003723">
    <property type="term" value="F:RNA binding"/>
    <property type="evidence" value="ECO:0007669"/>
    <property type="project" value="UniProtKB-UniRule"/>
</dbReference>
<feature type="compositionally biased region" description="Low complexity" evidence="17">
    <location>
        <begin position="535"/>
        <end position="550"/>
    </location>
</feature>
<evidence type="ECO:0000256" key="3">
    <source>
        <dbReference type="ARBA" id="ARBA00010912"/>
    </source>
</evidence>
<dbReference type="Pfam" id="PF04928">
    <property type="entry name" value="PAP_central"/>
    <property type="match status" value="1"/>
</dbReference>
<evidence type="ECO:0000256" key="11">
    <source>
        <dbReference type="ARBA" id="ARBA00023211"/>
    </source>
</evidence>
<dbReference type="Pfam" id="PF04926">
    <property type="entry name" value="PAP_RNA-bind"/>
    <property type="match status" value="1"/>
</dbReference>
<dbReference type="InterPro" id="IPR011068">
    <property type="entry name" value="NuclTrfase_I-like_C"/>
</dbReference>
<comment type="function">
    <text evidence="14">Polymerase that creates the 3'-poly(A) tail of mRNA's.</text>
</comment>
<dbReference type="GeneTree" id="ENSGT00940000154598"/>
<evidence type="ECO:0000256" key="9">
    <source>
        <dbReference type="ARBA" id="ARBA00022842"/>
    </source>
</evidence>
<reference evidence="22" key="3">
    <citation type="submission" date="2025-09" db="UniProtKB">
        <authorList>
            <consortium name="Ensembl"/>
        </authorList>
    </citation>
    <scope>IDENTIFICATION</scope>
</reference>
<protein>
    <recommendedName>
        <fullName evidence="14">Poly(A) polymerase</fullName>
        <ecNumber evidence="14">2.7.7.19</ecNumber>
    </recommendedName>
</protein>
<dbReference type="InterPro" id="IPR007012">
    <property type="entry name" value="PolA_pol_cen_dom"/>
</dbReference>
<dbReference type="Pfam" id="PF20750">
    <property type="entry name" value="PAP_NTPase"/>
    <property type="match status" value="1"/>
</dbReference>
<feature type="binding site" evidence="15">
    <location>
        <position position="226"/>
    </location>
    <ligand>
        <name>ATP</name>
        <dbReference type="ChEBI" id="CHEBI:30616"/>
    </ligand>
</feature>
<dbReference type="GO" id="GO:0046872">
    <property type="term" value="F:metal ion binding"/>
    <property type="evidence" value="ECO:0007669"/>
    <property type="project" value="UniProtKB-KW"/>
</dbReference>
<dbReference type="CDD" id="cd05402">
    <property type="entry name" value="NT_PAP_TUTase"/>
    <property type="match status" value="1"/>
</dbReference>
<reference evidence="22 23" key="1">
    <citation type="journal article" date="2014" name="Nat. Genet.">
        <title>Whole-genome sequence of a flatfish provides insights into ZW sex chromosome evolution and adaptation to a benthic lifestyle.</title>
        <authorList>
            <person name="Chen S."/>
            <person name="Zhang G."/>
            <person name="Shao C."/>
            <person name="Huang Q."/>
            <person name="Liu G."/>
            <person name="Zhang P."/>
            <person name="Song W."/>
            <person name="An N."/>
            <person name="Chalopin D."/>
            <person name="Volff J.N."/>
            <person name="Hong Y."/>
            <person name="Li Q."/>
            <person name="Sha Z."/>
            <person name="Zhou H."/>
            <person name="Xie M."/>
            <person name="Yu Q."/>
            <person name="Liu Y."/>
            <person name="Xiang H."/>
            <person name="Wang N."/>
            <person name="Wu K."/>
            <person name="Yang C."/>
            <person name="Zhou Q."/>
            <person name="Liao X."/>
            <person name="Yang L."/>
            <person name="Hu Q."/>
            <person name="Zhang J."/>
            <person name="Meng L."/>
            <person name="Jin L."/>
            <person name="Tian Y."/>
            <person name="Lian J."/>
            <person name="Yang J."/>
            <person name="Miao G."/>
            <person name="Liu S."/>
            <person name="Liang Z."/>
            <person name="Yan F."/>
            <person name="Li Y."/>
            <person name="Sun B."/>
            <person name="Zhang H."/>
            <person name="Zhang J."/>
            <person name="Zhu Y."/>
            <person name="Du M."/>
            <person name="Zhao Y."/>
            <person name="Schartl M."/>
            <person name="Tang Q."/>
            <person name="Wang J."/>
        </authorList>
    </citation>
    <scope>NUCLEOTIDE SEQUENCE</scope>
</reference>
<evidence type="ECO:0000256" key="6">
    <source>
        <dbReference type="ARBA" id="ARBA00022723"/>
    </source>
</evidence>
<dbReference type="GO" id="GO:0005634">
    <property type="term" value="C:nucleus"/>
    <property type="evidence" value="ECO:0007669"/>
    <property type="project" value="UniProtKB-SubCell"/>
</dbReference>
<comment type="cofactor">
    <cofactor evidence="1">
        <name>Mn(2+)</name>
        <dbReference type="ChEBI" id="CHEBI:29035"/>
    </cofactor>
</comment>
<dbReference type="InParanoid" id="A0A3P8ULY3"/>
<feature type="compositionally biased region" description="Polar residues" evidence="17">
    <location>
        <begin position="498"/>
        <end position="510"/>
    </location>
</feature>
<keyword evidence="23" id="KW-1185">Reference proteome</keyword>
<evidence type="ECO:0000256" key="15">
    <source>
        <dbReference type="PIRSR" id="PIRSR018425-1"/>
    </source>
</evidence>
<comment type="similarity">
    <text evidence="3 14">Belongs to the poly(A) polymerase family.</text>
</comment>
<keyword evidence="12 14" id="KW-0539">Nucleus</keyword>
<evidence type="ECO:0000259" key="21">
    <source>
        <dbReference type="Pfam" id="PF20750"/>
    </source>
</evidence>
<dbReference type="Gene3D" id="1.10.1410.10">
    <property type="match status" value="1"/>
</dbReference>
<dbReference type="PANTHER" id="PTHR10682:SF9">
    <property type="entry name" value="POLY(A) POLYMERASE ALPHA"/>
    <property type="match status" value="1"/>
</dbReference>
<accession>A0A3P8ULY3</accession>
<feature type="domain" description="Poly(A) polymerase RNA-binding" evidence="19">
    <location>
        <begin position="380"/>
        <end position="422"/>
    </location>
</feature>
<feature type="binding site" evidence="15">
    <location>
        <begin position="115"/>
        <end position="117"/>
    </location>
    <ligand>
        <name>ATP</name>
        <dbReference type="ChEBI" id="CHEBI:30616"/>
    </ligand>
</feature>
<feature type="domain" description="Poly(A) polymerase central" evidence="20">
    <location>
        <begin position="217"/>
        <end position="362"/>
    </location>
</feature>
<dbReference type="EC" id="2.7.7.19" evidence="14"/>
<comment type="catalytic activity">
    <reaction evidence="13 14">
        <text>RNA(n) + ATP = RNA(n)-3'-adenine ribonucleotide + diphosphate</text>
        <dbReference type="Rhea" id="RHEA:11332"/>
        <dbReference type="Rhea" id="RHEA-COMP:14527"/>
        <dbReference type="Rhea" id="RHEA-COMP:17347"/>
        <dbReference type="ChEBI" id="CHEBI:30616"/>
        <dbReference type="ChEBI" id="CHEBI:33019"/>
        <dbReference type="ChEBI" id="CHEBI:140395"/>
        <dbReference type="ChEBI" id="CHEBI:173115"/>
        <dbReference type="EC" id="2.7.7.19"/>
    </reaction>
</comment>
<comment type="cofactor">
    <cofactor evidence="16">
        <name>Mg(2+)</name>
        <dbReference type="ChEBI" id="CHEBI:18420"/>
    </cofactor>
    <text evidence="16">Binds 2 magnesium ions. Also active with manganese.</text>
</comment>
<evidence type="ECO:0000256" key="18">
    <source>
        <dbReference type="SAM" id="Phobius"/>
    </source>
</evidence>
<evidence type="ECO:0000256" key="2">
    <source>
        <dbReference type="ARBA" id="ARBA00004123"/>
    </source>
</evidence>
<evidence type="ECO:0000256" key="10">
    <source>
        <dbReference type="ARBA" id="ARBA00022884"/>
    </source>
</evidence>
<dbReference type="InterPro" id="IPR048840">
    <property type="entry name" value="PolA_pol_NTPase"/>
</dbReference>
<evidence type="ECO:0000256" key="16">
    <source>
        <dbReference type="PIRSR" id="PIRSR018425-2"/>
    </source>
</evidence>
<evidence type="ECO:0000313" key="22">
    <source>
        <dbReference type="Ensembl" id="ENSCSEP00000002854.1"/>
    </source>
</evidence>
<keyword evidence="9 16" id="KW-0460">Magnesium</keyword>
<keyword evidence="18" id="KW-0472">Membrane</keyword>
<dbReference type="SUPFAM" id="SSF55003">
    <property type="entry name" value="PAP/Archaeal CCA-adding enzyme, C-terminal domain"/>
    <property type="match status" value="1"/>
</dbReference>
<dbReference type="AlphaFoldDB" id="A0A3P8ULY3"/>
<dbReference type="InterPro" id="IPR014492">
    <property type="entry name" value="PolyA_polymerase"/>
</dbReference>
<feature type="compositionally biased region" description="Polar residues" evidence="17">
    <location>
        <begin position="558"/>
        <end position="586"/>
    </location>
</feature>
<evidence type="ECO:0000259" key="19">
    <source>
        <dbReference type="Pfam" id="PF04926"/>
    </source>
</evidence>
<name>A0A3P8ULY3_CYNSE</name>
<keyword evidence="8 14" id="KW-0067">ATP-binding</keyword>
<dbReference type="InterPro" id="IPR043519">
    <property type="entry name" value="NT_sf"/>
</dbReference>
<keyword evidence="11" id="KW-0464">Manganese</keyword>
<dbReference type="GO" id="GO:0031123">
    <property type="term" value="P:RNA 3'-end processing"/>
    <property type="evidence" value="ECO:0007669"/>
    <property type="project" value="InterPro"/>
</dbReference>
<evidence type="ECO:0000256" key="12">
    <source>
        <dbReference type="ARBA" id="ARBA00023242"/>
    </source>
</evidence>
<feature type="region of interest" description="Disordered" evidence="17">
    <location>
        <begin position="494"/>
        <end position="597"/>
    </location>
</feature>
<dbReference type="PIRSF" id="PIRSF018425">
    <property type="entry name" value="PolyA_polymerase"/>
    <property type="match status" value="1"/>
</dbReference>
<feature type="binding site" evidence="16">
    <location>
        <position position="115"/>
    </location>
    <ligand>
        <name>Mg(2+)</name>
        <dbReference type="ChEBI" id="CHEBI:18420"/>
        <label>2</label>
        <note>catalytic</note>
    </ligand>
</feature>
<evidence type="ECO:0000256" key="1">
    <source>
        <dbReference type="ARBA" id="ARBA00001936"/>
    </source>
</evidence>
<dbReference type="SUPFAM" id="SSF81631">
    <property type="entry name" value="PAP/OAS1 substrate-binding domain"/>
    <property type="match status" value="1"/>
</dbReference>
<evidence type="ECO:0000256" key="4">
    <source>
        <dbReference type="ARBA" id="ARBA00022664"/>
    </source>
</evidence>
<dbReference type="Proteomes" id="UP000265120">
    <property type="component" value="Chromosome 7"/>
</dbReference>
<feature type="binding site" evidence="15">
    <location>
        <begin position="102"/>
        <end position="104"/>
    </location>
    <ligand>
        <name>ATP</name>
        <dbReference type="ChEBI" id="CHEBI:30616"/>
    </ligand>
</feature>
<feature type="transmembrane region" description="Helical" evidence="18">
    <location>
        <begin position="234"/>
        <end position="254"/>
    </location>
</feature>
<feature type="binding site" evidence="16">
    <location>
        <position position="115"/>
    </location>
    <ligand>
        <name>Mg(2+)</name>
        <dbReference type="ChEBI" id="CHEBI:18420"/>
        <label>1</label>
        <note>catalytic</note>
    </ligand>
</feature>
<evidence type="ECO:0000259" key="20">
    <source>
        <dbReference type="Pfam" id="PF04928"/>
    </source>
</evidence>
<dbReference type="InterPro" id="IPR007010">
    <property type="entry name" value="PolA_pol_RNA-bd_dom"/>
</dbReference>
<dbReference type="SUPFAM" id="SSF81301">
    <property type="entry name" value="Nucleotidyltransferase"/>
    <property type="match status" value="1"/>
</dbReference>
<keyword evidence="18" id="KW-0812">Transmembrane</keyword>
<keyword evidence="10" id="KW-0694">RNA-binding</keyword>
<evidence type="ECO:0000313" key="23">
    <source>
        <dbReference type="Proteomes" id="UP000265120"/>
    </source>
</evidence>
<evidence type="ECO:0000256" key="17">
    <source>
        <dbReference type="SAM" id="MobiDB-lite"/>
    </source>
</evidence>
<keyword evidence="4 14" id="KW-0507">mRNA processing</keyword>
<evidence type="ECO:0000256" key="7">
    <source>
        <dbReference type="ARBA" id="ARBA00022741"/>
    </source>
</evidence>
<keyword evidence="7 14" id="KW-0547">Nucleotide-binding</keyword>
<feature type="binding site" evidence="16">
    <location>
        <position position="117"/>
    </location>
    <ligand>
        <name>Mg(2+)</name>
        <dbReference type="ChEBI" id="CHEBI:18420"/>
        <label>2</label>
        <note>catalytic</note>
    </ligand>
</feature>
<dbReference type="OMA" id="IMANQLP"/>
<keyword evidence="5 14" id="KW-0808">Transferase</keyword>
<dbReference type="Gene3D" id="3.30.70.590">
    <property type="entry name" value="Poly(A) polymerase predicted RNA binding domain"/>
    <property type="match status" value="1"/>
</dbReference>
<feature type="binding site" evidence="16">
    <location>
        <position position="168"/>
    </location>
    <ligand>
        <name>Mg(2+)</name>
        <dbReference type="ChEBI" id="CHEBI:18420"/>
        <label>2</label>
        <note>catalytic</note>
    </ligand>
</feature>
<feature type="binding site" evidence="15">
    <location>
        <position position="168"/>
    </location>
    <ligand>
        <name>ATP</name>
        <dbReference type="ChEBI" id="CHEBI:30616"/>
    </ligand>
</feature>
<sequence>VTFSTVYQGKAQPKGESQINTSRWYGITPPISEDLPLETDLIQTRKLIECLRSCDIFEDYLEQQHRYVTLESLFKEWLKEMCVEMNVPEIVKDNVGGKVLPFGSYRLGAYSKGADIDILCVGPGFIERKEFFNSFYGKLKAQEVKNIQAVEEAFVPVIKLIYDGIEVDMVIAVVVRKSIPESLNLLDDKLLQDMDKCSIRSYRVTEEILHLVPNIHNFQLALRAIKLWAKRRNIYSNMLGFLGGISLAILVARICQLYPNAAASTLVIKFFKVYSMWEWSIPVRLRIVEDRHYNLPFWDPTLNNSDRCHIMPIITPAYPQQNTSFNVSPSTLAIITEEIARGHSIIQDIEQQRAGWSQLFEKANFFEKYQYVLTYLTVVSLVESKIRHLVGSLERNRQIFRAHLHTQSFPGPRKTNNKEEVSTQWLIGLLFNFEGKIDLSLTIPSFIDTIYSQAQSSRVHTEGMTISAVCDSRDKLNWSMPDGTRKSVFCPETKPAVSHQSAATVPSTQYDKPVKRMKASSSTSSFVNPCPTKRPCSPSSVGSSSNMPEPDGSPAVDTKSSNSKETLATGGSPSNLSHCVSATSAKKPNPAESEKLAKKFKPDEVDSSSLIMLLIKYCCQNCQMITIFGLINYSVVVIVVDVCVSHVV</sequence>
<evidence type="ECO:0000256" key="5">
    <source>
        <dbReference type="ARBA" id="ARBA00022679"/>
    </source>
</evidence>
<feature type="domain" description="Poly(A) polymerase nucleotidyltransferase" evidence="21">
    <location>
        <begin position="26"/>
        <end position="212"/>
    </location>
</feature>
<dbReference type="GO" id="GO:0006397">
    <property type="term" value="P:mRNA processing"/>
    <property type="evidence" value="ECO:0007669"/>
    <property type="project" value="UniProtKB-KW"/>
</dbReference>
<feature type="binding site" evidence="16">
    <location>
        <position position="117"/>
    </location>
    <ligand>
        <name>Mg(2+)</name>
        <dbReference type="ChEBI" id="CHEBI:18420"/>
        <label>1</label>
        <note>catalytic</note>
    </ligand>
</feature>
<proteinExistence type="inferred from homology"/>
<dbReference type="Ensembl" id="ENSCSET00000002898.1">
    <property type="protein sequence ID" value="ENSCSEP00000002854.1"/>
    <property type="gene ID" value="ENSCSEG00000001841.1"/>
</dbReference>